<dbReference type="Proteomes" id="UP000364291">
    <property type="component" value="Unassembled WGS sequence"/>
</dbReference>
<dbReference type="OrthoDB" id="9803749at2"/>
<gene>
    <name evidence="3" type="ORF">EJE83_08595</name>
    <name evidence="4" type="ORF">PAP18089_04501</name>
</gene>
<dbReference type="PANTHER" id="PTHR30041:SF8">
    <property type="entry name" value="PROTEIN YFFB"/>
    <property type="match status" value="1"/>
</dbReference>
<organism evidence="4 6">
    <name type="scientific">Pandoraea apista</name>
    <dbReference type="NCBI Taxonomy" id="93218"/>
    <lineage>
        <taxon>Bacteria</taxon>
        <taxon>Pseudomonadati</taxon>
        <taxon>Pseudomonadota</taxon>
        <taxon>Betaproteobacteria</taxon>
        <taxon>Burkholderiales</taxon>
        <taxon>Burkholderiaceae</taxon>
        <taxon>Pandoraea</taxon>
    </lineage>
</organism>
<dbReference type="NCBIfam" id="NF008107">
    <property type="entry name" value="PRK10853.1"/>
    <property type="match status" value="1"/>
</dbReference>
<dbReference type="InterPro" id="IPR036249">
    <property type="entry name" value="Thioredoxin-like_sf"/>
</dbReference>
<accession>A0A0B5FJ38</accession>
<dbReference type="InterPro" id="IPR006660">
    <property type="entry name" value="Arsenate_reductase-like"/>
</dbReference>
<comment type="similarity">
    <text evidence="1 2">Belongs to the ArsC family.</text>
</comment>
<dbReference type="RefSeq" id="WP_042115760.1">
    <property type="nucleotide sequence ID" value="NZ_CABPSX010000011.1"/>
</dbReference>
<dbReference type="EMBL" id="CABPSX010000011">
    <property type="protein sequence ID" value="VVG73492.1"/>
    <property type="molecule type" value="Genomic_DNA"/>
</dbReference>
<dbReference type="InterPro" id="IPR006504">
    <property type="entry name" value="Tscrpt_reg_Spx/MgsR"/>
</dbReference>
<proteinExistence type="inferred from homology"/>
<dbReference type="SUPFAM" id="SSF52833">
    <property type="entry name" value="Thioredoxin-like"/>
    <property type="match status" value="1"/>
</dbReference>
<dbReference type="EMBL" id="RWHX01000011">
    <property type="protein sequence ID" value="RSK82828.1"/>
    <property type="molecule type" value="Genomic_DNA"/>
</dbReference>
<name>A0A0B5FJ38_9BURK</name>
<evidence type="ECO:0000313" key="3">
    <source>
        <dbReference type="EMBL" id="RSK82828.1"/>
    </source>
</evidence>
<dbReference type="NCBIfam" id="TIGR01617">
    <property type="entry name" value="arsC_related"/>
    <property type="match status" value="1"/>
</dbReference>
<evidence type="ECO:0000313" key="5">
    <source>
        <dbReference type="Proteomes" id="UP000270216"/>
    </source>
</evidence>
<protein>
    <submittedName>
        <fullName evidence="3">ArsC family reductase</fullName>
    </submittedName>
    <submittedName>
        <fullName evidence="4">Arsenate reductase</fullName>
    </submittedName>
</protein>
<reference evidence="4 6" key="2">
    <citation type="submission" date="2019-08" db="EMBL/GenBank/DDBJ databases">
        <authorList>
            <person name="Peeters C."/>
        </authorList>
    </citation>
    <scope>NUCLEOTIDE SEQUENCE [LARGE SCALE GENOMIC DNA]</scope>
    <source>
        <strain evidence="4 6">LMG 18089</strain>
    </source>
</reference>
<sequence length="115" mass="12633">MTAVLYGIPNCDTVKKARTWLDEHGVAYDFHDFKKAGVNDALLGTWLAQVPLATLLNRKGTTWRKLSPEQQAAAADESVARTLMIENPSLIKRPVLVANGKVSVGFTPDSYASRF</sequence>
<evidence type="ECO:0000313" key="4">
    <source>
        <dbReference type="EMBL" id="VVG73492.1"/>
    </source>
</evidence>
<dbReference type="STRING" id="93218.XM39_19035"/>
<dbReference type="Proteomes" id="UP000270216">
    <property type="component" value="Unassembled WGS sequence"/>
</dbReference>
<dbReference type="CDD" id="cd03035">
    <property type="entry name" value="ArsC_Yffb"/>
    <property type="match status" value="1"/>
</dbReference>
<dbReference type="PROSITE" id="PS51353">
    <property type="entry name" value="ARSC"/>
    <property type="match status" value="1"/>
</dbReference>
<keyword evidence="5" id="KW-1185">Reference proteome</keyword>
<dbReference type="Pfam" id="PF03960">
    <property type="entry name" value="ArsC"/>
    <property type="match status" value="1"/>
</dbReference>
<reference evidence="3 5" key="1">
    <citation type="submission" date="2018-12" db="EMBL/GenBank/DDBJ databases">
        <title>Whole genome sequence of a Pandoraea apista isolate from a patient with cystic fibrosis.</title>
        <authorList>
            <person name="Kenna D.T."/>
            <person name="Turton J.F."/>
        </authorList>
    </citation>
    <scope>NUCLEOTIDE SEQUENCE [LARGE SCALE GENOMIC DNA]</scope>
    <source>
        <strain evidence="3 5">Pa13324</strain>
    </source>
</reference>
<dbReference type="KEGG" id="papi:SG18_18845"/>
<dbReference type="PANTHER" id="PTHR30041">
    <property type="entry name" value="ARSENATE REDUCTASE"/>
    <property type="match status" value="1"/>
</dbReference>
<dbReference type="GeneID" id="47014584"/>
<evidence type="ECO:0000256" key="1">
    <source>
        <dbReference type="ARBA" id="ARBA00007198"/>
    </source>
</evidence>
<evidence type="ECO:0000256" key="2">
    <source>
        <dbReference type="PROSITE-ProRule" id="PRU01282"/>
    </source>
</evidence>
<dbReference type="Gene3D" id="3.40.30.10">
    <property type="entry name" value="Glutaredoxin"/>
    <property type="match status" value="1"/>
</dbReference>
<evidence type="ECO:0000313" key="6">
    <source>
        <dbReference type="Proteomes" id="UP000364291"/>
    </source>
</evidence>
<dbReference type="AlphaFoldDB" id="A0A0B5FJ38"/>